<evidence type="ECO:0000256" key="2">
    <source>
        <dbReference type="ARBA" id="ARBA00022723"/>
    </source>
</evidence>
<keyword evidence="4" id="KW-0862">Zinc</keyword>
<dbReference type="PANTHER" id="PTHR35005">
    <property type="entry name" value="3-DEHYDRO-SCYLLO-INOSOSE HYDROLASE"/>
    <property type="match status" value="1"/>
</dbReference>
<evidence type="ECO:0000313" key="7">
    <source>
        <dbReference type="Proteomes" id="UP000294911"/>
    </source>
</evidence>
<dbReference type="PANTHER" id="PTHR35005:SF1">
    <property type="entry name" value="2-AMINO-5-FORMYLAMINO-6-RIBOSYLAMINOPYRIMIDIN-4(3H)-ONE 5'-MONOPHOSPHATE DEFORMYLASE"/>
    <property type="match status" value="1"/>
</dbReference>
<sequence length="225" mass="23675">MKLANTPWPAVDPGHTLLVPVGSCEQHGPHLPLDTDTRIANAVAHGTGIPVAPAIPYGSSGEHEAFPGTVSIGTEALRTVLVEYGRSASRWASRLVFVNGHGGNASALVAAVRLLRAEGRELAWFACTSSANVDAHAGRTETALLRHIAPEQVVMSRAEPGNRTPIAELLPQLRAGRLRELSPNGILGDPAGATAAEGAELLAQLVDGLRAAVTRWELDEHGRLR</sequence>
<reference evidence="6 7" key="1">
    <citation type="submission" date="2019-03" db="EMBL/GenBank/DDBJ databases">
        <title>Genomic Encyclopedia of Type Strains, Phase IV (KMG-IV): sequencing the most valuable type-strain genomes for metagenomic binning, comparative biology and taxonomic classification.</title>
        <authorList>
            <person name="Goeker M."/>
        </authorList>
    </citation>
    <scope>NUCLEOTIDE SEQUENCE [LARGE SCALE GENOMIC DNA]</scope>
    <source>
        <strain evidence="6 7">DSM 45765</strain>
    </source>
</reference>
<evidence type="ECO:0000256" key="4">
    <source>
        <dbReference type="ARBA" id="ARBA00022833"/>
    </source>
</evidence>
<dbReference type="EMBL" id="SLXQ01000003">
    <property type="protein sequence ID" value="TCP54125.1"/>
    <property type="molecule type" value="Genomic_DNA"/>
</dbReference>
<comment type="caution">
    <text evidence="6">The sequence shown here is derived from an EMBL/GenBank/DDBJ whole genome shotgun (WGS) entry which is preliminary data.</text>
</comment>
<evidence type="ECO:0000256" key="1">
    <source>
        <dbReference type="ARBA" id="ARBA00001947"/>
    </source>
</evidence>
<name>A0A4R2R417_9PSEU</name>
<dbReference type="OrthoDB" id="9801445at2"/>
<dbReference type="NCBIfam" id="TIGR03964">
    <property type="entry name" value="mycofact_creat"/>
    <property type="match status" value="1"/>
</dbReference>
<dbReference type="InterPro" id="IPR023871">
    <property type="entry name" value="MftE"/>
</dbReference>
<dbReference type="InterPro" id="IPR024087">
    <property type="entry name" value="Creatininase-like_sf"/>
</dbReference>
<dbReference type="InterPro" id="IPR003785">
    <property type="entry name" value="Creatininase/forma_Hydrolase"/>
</dbReference>
<dbReference type="GO" id="GO:0046872">
    <property type="term" value="F:metal ion binding"/>
    <property type="evidence" value="ECO:0007669"/>
    <property type="project" value="UniProtKB-KW"/>
</dbReference>
<dbReference type="AlphaFoldDB" id="A0A4R2R417"/>
<evidence type="ECO:0000313" key="6">
    <source>
        <dbReference type="EMBL" id="TCP54125.1"/>
    </source>
</evidence>
<proteinExistence type="inferred from homology"/>
<evidence type="ECO:0000256" key="5">
    <source>
        <dbReference type="ARBA" id="ARBA00024029"/>
    </source>
</evidence>
<keyword evidence="2" id="KW-0479">Metal-binding</keyword>
<keyword evidence="3 6" id="KW-0378">Hydrolase</keyword>
<dbReference type="Gene3D" id="3.40.50.10310">
    <property type="entry name" value="Creatininase"/>
    <property type="match status" value="1"/>
</dbReference>
<keyword evidence="7" id="KW-1185">Reference proteome</keyword>
<accession>A0A4R2R417</accession>
<organism evidence="6 7">
    <name type="scientific">Tamaricihabitans halophyticus</name>
    <dbReference type="NCBI Taxonomy" id="1262583"/>
    <lineage>
        <taxon>Bacteria</taxon>
        <taxon>Bacillati</taxon>
        <taxon>Actinomycetota</taxon>
        <taxon>Actinomycetes</taxon>
        <taxon>Pseudonocardiales</taxon>
        <taxon>Pseudonocardiaceae</taxon>
        <taxon>Tamaricihabitans</taxon>
    </lineage>
</organism>
<dbReference type="GO" id="GO:0009231">
    <property type="term" value="P:riboflavin biosynthetic process"/>
    <property type="evidence" value="ECO:0007669"/>
    <property type="project" value="TreeGrafter"/>
</dbReference>
<dbReference type="SUPFAM" id="SSF102215">
    <property type="entry name" value="Creatininase"/>
    <property type="match status" value="1"/>
</dbReference>
<protein>
    <submittedName>
        <fullName evidence="6">Creatinine amidohydrolase</fullName>
    </submittedName>
</protein>
<evidence type="ECO:0000256" key="3">
    <source>
        <dbReference type="ARBA" id="ARBA00022801"/>
    </source>
</evidence>
<dbReference type="GO" id="GO:0016811">
    <property type="term" value="F:hydrolase activity, acting on carbon-nitrogen (but not peptide) bonds, in linear amides"/>
    <property type="evidence" value="ECO:0007669"/>
    <property type="project" value="TreeGrafter"/>
</dbReference>
<dbReference type="RefSeq" id="WP_132876897.1">
    <property type="nucleotide sequence ID" value="NZ_SLXQ01000003.1"/>
</dbReference>
<dbReference type="Pfam" id="PF02633">
    <property type="entry name" value="Creatininase"/>
    <property type="match status" value="1"/>
</dbReference>
<dbReference type="Proteomes" id="UP000294911">
    <property type="component" value="Unassembled WGS sequence"/>
</dbReference>
<comment type="similarity">
    <text evidence="5">Belongs to the creatininase superfamily.</text>
</comment>
<gene>
    <name evidence="6" type="ORF">EV191_103166</name>
</gene>
<comment type="cofactor">
    <cofactor evidence="1">
        <name>Zn(2+)</name>
        <dbReference type="ChEBI" id="CHEBI:29105"/>
    </cofactor>
</comment>